<evidence type="ECO:0000256" key="6">
    <source>
        <dbReference type="SAM" id="Phobius"/>
    </source>
</evidence>
<dbReference type="CDD" id="cd17355">
    <property type="entry name" value="MFS_YcxA_like"/>
    <property type="match status" value="1"/>
</dbReference>
<keyword evidence="5 6" id="KW-0472">Membrane</keyword>
<feature type="transmembrane region" description="Helical" evidence="6">
    <location>
        <begin position="257"/>
        <end position="277"/>
    </location>
</feature>
<evidence type="ECO:0000256" key="3">
    <source>
        <dbReference type="ARBA" id="ARBA00022692"/>
    </source>
</evidence>
<name>A0A7T6ZC60_9BACI</name>
<feature type="transmembrane region" description="Helical" evidence="6">
    <location>
        <begin position="313"/>
        <end position="335"/>
    </location>
</feature>
<evidence type="ECO:0000256" key="2">
    <source>
        <dbReference type="ARBA" id="ARBA00022448"/>
    </source>
</evidence>
<feature type="transmembrane region" description="Helical" evidence="6">
    <location>
        <begin position="289"/>
        <end position="307"/>
    </location>
</feature>
<feature type="domain" description="Major facilitator superfamily (MFS) profile" evidence="7">
    <location>
        <begin position="1"/>
        <end position="402"/>
    </location>
</feature>
<dbReference type="GO" id="GO:0022857">
    <property type="term" value="F:transmembrane transporter activity"/>
    <property type="evidence" value="ECO:0007669"/>
    <property type="project" value="InterPro"/>
</dbReference>
<evidence type="ECO:0000256" key="4">
    <source>
        <dbReference type="ARBA" id="ARBA00022989"/>
    </source>
</evidence>
<dbReference type="InterPro" id="IPR050327">
    <property type="entry name" value="Proton-linked_MCT"/>
</dbReference>
<protein>
    <submittedName>
        <fullName evidence="8">MFS transporter</fullName>
    </submittedName>
</protein>
<accession>A0A7T6ZC60</accession>
<feature type="transmembrane region" description="Helical" evidence="6">
    <location>
        <begin position="165"/>
        <end position="188"/>
    </location>
</feature>
<dbReference type="PANTHER" id="PTHR11360:SF284">
    <property type="entry name" value="EG:103B4.3 PROTEIN-RELATED"/>
    <property type="match status" value="1"/>
</dbReference>
<dbReference type="Proteomes" id="UP000595349">
    <property type="component" value="Chromosome"/>
</dbReference>
<dbReference type="RefSeq" id="WP_200084707.1">
    <property type="nucleotide sequence ID" value="NZ_CP054706.1"/>
</dbReference>
<feature type="transmembrane region" description="Helical" evidence="6">
    <location>
        <begin position="7"/>
        <end position="28"/>
    </location>
</feature>
<evidence type="ECO:0000313" key="9">
    <source>
        <dbReference type="Proteomes" id="UP000595349"/>
    </source>
</evidence>
<keyword evidence="4 6" id="KW-1133">Transmembrane helix</keyword>
<dbReference type="PROSITE" id="PS50850">
    <property type="entry name" value="MFS"/>
    <property type="match status" value="1"/>
</dbReference>
<sequence>MIVPKWYFGWNIVGAAAIITLLTVGMRMGVGPFVLPIMEDLNFSRTELSTIIAVGMIVYGIGMPIAGYLVEKYSTNMVLILGIIIVTISCVWTVLAQHPLNFFMAFGVFLSFGLAFTSPVALTPVISRWFTQLRGRALFYLSTGSMAGIAIMTPVFSFLIEVFGWQATILIFAVAFLIIIIPTTIFIIRDHPPESALQSASSSNARQDPDTTLTWKKAMATPPFWLIAFGLFACGFSMNLLGTHGVPMLRDHGFEPITASFAIGLIGIVAIPSTLFMGVLSDRLQRKHLLALIYFVRGLGMVALVVVTVTWQLYMVAAIAGIVWAGSIALSSAILSDVYGVRLVGLLYGWTYFGHQIGAMLSSWLGGWGYETYGTHLVSFGVTGILLIAASIVSLCISNTLKERQNYKPKEIAQSG</sequence>
<feature type="transmembrane region" description="Helical" evidence="6">
    <location>
        <begin position="102"/>
        <end position="126"/>
    </location>
</feature>
<dbReference type="EMBL" id="CP054706">
    <property type="protein sequence ID" value="QQK80336.1"/>
    <property type="molecule type" value="Genomic_DNA"/>
</dbReference>
<proteinExistence type="predicted"/>
<keyword evidence="3 6" id="KW-0812">Transmembrane</keyword>
<feature type="transmembrane region" description="Helical" evidence="6">
    <location>
        <begin position="224"/>
        <end position="245"/>
    </location>
</feature>
<dbReference type="InterPro" id="IPR020846">
    <property type="entry name" value="MFS_dom"/>
</dbReference>
<dbReference type="InterPro" id="IPR036259">
    <property type="entry name" value="MFS_trans_sf"/>
</dbReference>
<reference evidence="8 9" key="1">
    <citation type="submission" date="2020-06" db="EMBL/GenBank/DDBJ databases">
        <title>Genomic analysis of Salicibibacter sp. NKC21-4.</title>
        <authorList>
            <person name="Oh Y.J."/>
        </authorList>
    </citation>
    <scope>NUCLEOTIDE SEQUENCE [LARGE SCALE GENOMIC DNA]</scope>
    <source>
        <strain evidence="8 9">NKC21-4</strain>
    </source>
</reference>
<organism evidence="8 9">
    <name type="scientific">Salicibibacter cibi</name>
    <dbReference type="NCBI Taxonomy" id="2743001"/>
    <lineage>
        <taxon>Bacteria</taxon>
        <taxon>Bacillati</taxon>
        <taxon>Bacillota</taxon>
        <taxon>Bacilli</taxon>
        <taxon>Bacillales</taxon>
        <taxon>Bacillaceae</taxon>
        <taxon>Salicibibacter</taxon>
    </lineage>
</organism>
<feature type="transmembrane region" description="Helical" evidence="6">
    <location>
        <begin position="138"/>
        <end position="159"/>
    </location>
</feature>
<dbReference type="KEGG" id="scib:HUG20_10825"/>
<keyword evidence="9" id="KW-1185">Reference proteome</keyword>
<evidence type="ECO:0000256" key="5">
    <source>
        <dbReference type="ARBA" id="ARBA00023136"/>
    </source>
</evidence>
<dbReference type="PANTHER" id="PTHR11360">
    <property type="entry name" value="MONOCARBOXYLATE TRANSPORTER"/>
    <property type="match status" value="1"/>
</dbReference>
<keyword evidence="2" id="KW-0813">Transport</keyword>
<evidence type="ECO:0000256" key="1">
    <source>
        <dbReference type="ARBA" id="ARBA00004651"/>
    </source>
</evidence>
<feature type="transmembrane region" description="Helical" evidence="6">
    <location>
        <begin position="48"/>
        <end position="70"/>
    </location>
</feature>
<dbReference type="Gene3D" id="1.20.1250.20">
    <property type="entry name" value="MFS general substrate transporter like domains"/>
    <property type="match status" value="2"/>
</dbReference>
<evidence type="ECO:0000259" key="7">
    <source>
        <dbReference type="PROSITE" id="PS50850"/>
    </source>
</evidence>
<feature type="transmembrane region" description="Helical" evidence="6">
    <location>
        <begin position="347"/>
        <end position="365"/>
    </location>
</feature>
<dbReference type="InterPro" id="IPR011701">
    <property type="entry name" value="MFS"/>
</dbReference>
<dbReference type="SUPFAM" id="SSF103473">
    <property type="entry name" value="MFS general substrate transporter"/>
    <property type="match status" value="1"/>
</dbReference>
<dbReference type="Pfam" id="PF07690">
    <property type="entry name" value="MFS_1"/>
    <property type="match status" value="1"/>
</dbReference>
<gene>
    <name evidence="8" type="ORF">HUG20_10825</name>
</gene>
<dbReference type="AlphaFoldDB" id="A0A7T6ZC60"/>
<feature type="transmembrane region" description="Helical" evidence="6">
    <location>
        <begin position="377"/>
        <end position="401"/>
    </location>
</feature>
<feature type="transmembrane region" description="Helical" evidence="6">
    <location>
        <begin position="77"/>
        <end position="96"/>
    </location>
</feature>
<evidence type="ECO:0000313" key="8">
    <source>
        <dbReference type="EMBL" id="QQK80336.1"/>
    </source>
</evidence>
<dbReference type="GO" id="GO:0005886">
    <property type="term" value="C:plasma membrane"/>
    <property type="evidence" value="ECO:0007669"/>
    <property type="project" value="UniProtKB-SubCell"/>
</dbReference>
<comment type="subcellular location">
    <subcellularLocation>
        <location evidence="1">Cell membrane</location>
        <topology evidence="1">Multi-pass membrane protein</topology>
    </subcellularLocation>
</comment>